<feature type="region of interest" description="Disordered" evidence="1">
    <location>
        <begin position="1486"/>
        <end position="1614"/>
    </location>
</feature>
<feature type="region of interest" description="Disordered" evidence="1">
    <location>
        <begin position="910"/>
        <end position="1024"/>
    </location>
</feature>
<reference evidence="3" key="1">
    <citation type="submission" date="2020-11" db="EMBL/GenBank/DDBJ databases">
        <authorList>
            <person name="Tran Van P."/>
        </authorList>
    </citation>
    <scope>NUCLEOTIDE SEQUENCE</scope>
</reference>
<feature type="compositionally biased region" description="Polar residues" evidence="1">
    <location>
        <begin position="550"/>
        <end position="565"/>
    </location>
</feature>
<dbReference type="InterPro" id="IPR052429">
    <property type="entry name" value="BAH_domain_protein"/>
</dbReference>
<dbReference type="InterPro" id="IPR056841">
    <property type="entry name" value="TNRC18_BAHCC1-like_SH3"/>
</dbReference>
<dbReference type="EMBL" id="OE001853">
    <property type="protein sequence ID" value="CAD7457705.1"/>
    <property type="molecule type" value="Genomic_DNA"/>
</dbReference>
<organism evidence="3">
    <name type="scientific">Timema tahoe</name>
    <dbReference type="NCBI Taxonomy" id="61484"/>
    <lineage>
        <taxon>Eukaryota</taxon>
        <taxon>Metazoa</taxon>
        <taxon>Ecdysozoa</taxon>
        <taxon>Arthropoda</taxon>
        <taxon>Hexapoda</taxon>
        <taxon>Insecta</taxon>
        <taxon>Pterygota</taxon>
        <taxon>Neoptera</taxon>
        <taxon>Polyneoptera</taxon>
        <taxon>Phasmatodea</taxon>
        <taxon>Timematodea</taxon>
        <taxon>Timematoidea</taxon>
        <taxon>Timematidae</taxon>
        <taxon>Timema</taxon>
    </lineage>
</organism>
<dbReference type="SMART" id="SM00439">
    <property type="entry name" value="BAH"/>
    <property type="match status" value="1"/>
</dbReference>
<dbReference type="Pfam" id="PF21744">
    <property type="entry name" value="BAHCC1-like_Tudor"/>
    <property type="match status" value="1"/>
</dbReference>
<feature type="compositionally biased region" description="Low complexity" evidence="1">
    <location>
        <begin position="538"/>
        <end position="549"/>
    </location>
</feature>
<feature type="domain" description="BAH" evidence="2">
    <location>
        <begin position="2186"/>
        <end position="2311"/>
    </location>
</feature>
<feature type="compositionally biased region" description="Polar residues" evidence="1">
    <location>
        <begin position="1919"/>
        <end position="1933"/>
    </location>
</feature>
<feature type="compositionally biased region" description="Basic residues" evidence="1">
    <location>
        <begin position="943"/>
        <end position="956"/>
    </location>
</feature>
<feature type="region of interest" description="Disordered" evidence="1">
    <location>
        <begin position="1846"/>
        <end position="2048"/>
    </location>
</feature>
<dbReference type="InterPro" id="IPR043151">
    <property type="entry name" value="BAH_sf"/>
</dbReference>
<dbReference type="Gene3D" id="2.30.30.140">
    <property type="match status" value="1"/>
</dbReference>
<feature type="region of interest" description="Disordered" evidence="1">
    <location>
        <begin position="648"/>
        <end position="703"/>
    </location>
</feature>
<dbReference type="PANTHER" id="PTHR12505:SF24">
    <property type="entry name" value="PROTEIN WINGED EYE"/>
    <property type="match status" value="1"/>
</dbReference>
<feature type="compositionally biased region" description="Basic and acidic residues" evidence="1">
    <location>
        <begin position="2085"/>
        <end position="2098"/>
    </location>
</feature>
<evidence type="ECO:0000259" key="2">
    <source>
        <dbReference type="PROSITE" id="PS51038"/>
    </source>
</evidence>
<feature type="compositionally biased region" description="Polar residues" evidence="1">
    <location>
        <begin position="923"/>
        <end position="940"/>
    </location>
</feature>
<dbReference type="PROSITE" id="PS51038">
    <property type="entry name" value="BAH"/>
    <property type="match status" value="1"/>
</dbReference>
<feature type="compositionally biased region" description="Low complexity" evidence="1">
    <location>
        <begin position="2108"/>
        <end position="2117"/>
    </location>
</feature>
<feature type="region of interest" description="Disordered" evidence="1">
    <location>
        <begin position="1437"/>
        <end position="1472"/>
    </location>
</feature>
<evidence type="ECO:0000313" key="3">
    <source>
        <dbReference type="EMBL" id="CAD7457705.1"/>
    </source>
</evidence>
<dbReference type="InterPro" id="IPR048924">
    <property type="entry name" value="BAHCC1-like_Tudor"/>
</dbReference>
<dbReference type="PANTHER" id="PTHR12505">
    <property type="entry name" value="PHD FINGER TRANSCRIPTION FACTOR"/>
    <property type="match status" value="1"/>
</dbReference>
<feature type="compositionally biased region" description="Basic and acidic residues" evidence="1">
    <location>
        <begin position="2118"/>
        <end position="2144"/>
    </location>
</feature>
<dbReference type="Pfam" id="PF01426">
    <property type="entry name" value="BAH"/>
    <property type="match status" value="1"/>
</dbReference>
<feature type="compositionally biased region" description="Basic residues" evidence="1">
    <location>
        <begin position="1214"/>
        <end position="1225"/>
    </location>
</feature>
<feature type="compositionally biased region" description="Basic and acidic residues" evidence="1">
    <location>
        <begin position="1522"/>
        <end position="1537"/>
    </location>
</feature>
<proteinExistence type="predicted"/>
<evidence type="ECO:0000256" key="1">
    <source>
        <dbReference type="SAM" id="MobiDB-lite"/>
    </source>
</evidence>
<feature type="compositionally biased region" description="Polar residues" evidence="1">
    <location>
        <begin position="1875"/>
        <end position="1899"/>
    </location>
</feature>
<feature type="compositionally biased region" description="Basic and acidic residues" evidence="1">
    <location>
        <begin position="55"/>
        <end position="68"/>
    </location>
</feature>
<feature type="compositionally biased region" description="Basic residues" evidence="1">
    <location>
        <begin position="2005"/>
        <end position="2022"/>
    </location>
</feature>
<feature type="region of interest" description="Disordered" evidence="1">
    <location>
        <begin position="1087"/>
        <end position="1116"/>
    </location>
</feature>
<feature type="compositionally biased region" description="Basic and acidic residues" evidence="1">
    <location>
        <begin position="746"/>
        <end position="760"/>
    </location>
</feature>
<dbReference type="GO" id="GO:0003682">
    <property type="term" value="F:chromatin binding"/>
    <property type="evidence" value="ECO:0007669"/>
    <property type="project" value="InterPro"/>
</dbReference>
<dbReference type="Pfam" id="PF24912">
    <property type="entry name" value="SH3_TNRC18"/>
    <property type="match status" value="1"/>
</dbReference>
<feature type="region of interest" description="Disordered" evidence="1">
    <location>
        <begin position="1184"/>
        <end position="1225"/>
    </location>
</feature>
<feature type="region of interest" description="Disordered" evidence="1">
    <location>
        <begin position="1291"/>
        <end position="1311"/>
    </location>
</feature>
<feature type="compositionally biased region" description="Basic residues" evidence="1">
    <location>
        <begin position="1966"/>
        <end position="1980"/>
    </location>
</feature>
<feature type="compositionally biased region" description="Polar residues" evidence="1">
    <location>
        <begin position="2069"/>
        <end position="2084"/>
    </location>
</feature>
<feature type="region of interest" description="Disordered" evidence="1">
    <location>
        <begin position="13"/>
        <end position="83"/>
    </location>
</feature>
<sequence length="2314" mass="248922">MIGHGPFSSRNVKKCLSTLPSGSPSPQSIRSNNNGGIVVSDNNTSSFPLSLQHCKPSDLHHMDAPSGDRKKHQQHDSGALSGCSRTNPVCLRVGGAGLEWLGGGVVIKKEPGGTVTPCQVAEVTTSLRHGGGMNPPSASPAPGTPLSPLAAVIKVEAVGTASSCSGPRKEMATTTTTNAGMMQTQHLTVSNVNNIPVGIAVARQRPQDTSNKPALLLAPAPDTPPLCRPHKALAPAPSAEVQCVSVANSADMGATGPLSTMAVLQPQCEDRVANGMAPWAATNHNPALTPPTLWQYPASVPLQLGPTEHLPLPPVGYQLVRDPLSGQLLLLPTTNIEHLQRTVLWPSYPTTLQPSLHMTTATTQPAAQHIQLFEEPAEFSGGARILVQPHLTITTTTTAPPPPPLADKRGSVGKAAIIKLEDCGGGSIVDSSTAIVKAHQVTPQVPVMPTRQVDVSVGTNTTCTQVFSSATTTVTPVTHYFYEHPTAVVQLAQTPQSSASVQTDSGKRSQATSPVNPAETCLTPPPEVVVSQSESDDTNTSSAVASASNENQVQVQDASNQTDTPPVSEDENTESSNSKELNQEPPQAKEAECSPPQLVPSVQAPENVQESKPVVEDVAPTYAKPSNQPVDLSGLELLSNSIEEFESHLGSSDMSNSKYVDTRTPTASIEETGVVSVPESSLNLPTTNSDDSLQEGDSRPSAEEAAETLQLLCQQSAQLKKLEVVSTNVLEPQCCDKPLTETCDRASDVDNKHEEAKTAESDSLLATNESSPLGGLGLLCALAEQRFMEEVASSGSRLSRKVPLSKSAKTSEKTLGSSQATVASGVDVNRNYKTRESEQECKKFIANKVLQYYQNGNRSGSSSPQHTVQHTLMAGVCTSPLQAELMDAMELEMRMRLAELQRKYREKQKELLKLTPRKPGSDAGSTSAVMSPDGSSNGSGSHPVKRGPGRPRKKVSKLMLDSPPVSPPSENQNISSHSRSKSSRLSGSKAKDSSSSSNRELPPPVLEKVTELTRPRSRLDSDDCAAPKLKASKLDILKPPTLTANKILSSAKFKPASSNALTSCNVASRGLKLPQCNVNLVKLASGQSKVKEPTHSKNVKSGAVHSPPDSSRSSHCLLSSMDSAASLDKLSAFPSGRLSLGHAASHTFGSKPPSRLPSPGESESLFWFKSSDKSSFGKLSERLSPVNENQKHPLSITESPPGLSSALQSVPSSSKKRKVGRPKKHLAVTGSELTTEMIVSKKPKSKSSLVGLLLSKNRHSAGHTSFNKPAIQSVSTNLYNTCLEGSISSFSQLSNSQSRPPTNPIDTVSSYNKSLSSSKSLTTIGLSSDNPCNFKGVTASGIFKTTAGNVGPKGKASGPLKKGTVVLVDSSISDEPKPNKIRPKLKAEAKVKSWLWCEDEDAVALDWPTSTEVTKPLTRAPAHGWTKKMEKQTEKLVTKNTTEAVNRPQKRKTVTNSESGPTVTPPKIATPSTKVSNALAKIPKKTTIATATSKPASTPIRKSVPTPTSKSTSTAPAKPKVLQKEKRANSNEKRPTIVEETPSNATKKRASATEEISTNIAKKRASSVEETSANVTKKRVTLMDETPVNPSKKHKRNSSCGHSSGGTSESDDIPLSILSKHTPVFPSNQEFKSSSLISCPLSEKLCNQSAIGISSSAAHSSVSCELTLREEGARAGVGSGGGEEKARAERVVRWRRLPDYWTCRSSCILTETHLNTDKQRALTVMGGLFYAGTISAIRAPDVYGITLDGERGNRPHIFSREEILKDAILEVKPAHISTVVPGTRVCAYWSQQYRCLYPGTVALPSSPNPELDSQFVSVEFDDEDNGRINIDDIRLLPADYPIVEYDPNPLLTLGKRRRRNSGASCDSKDRKTSVEGRNQNTNLTNASTTKDTAEDNQQAGPAEPGQESNAASKTKKGSPPSTRTHSPAGQGKTSPLPRSCEGANEEADKTEDGRNKTELVDLSNRERKRLKKRRREKLKRLLSCSGDSSAKKRHRKHRCGDEHCKHKRHHRRHRKHRHRHGSRNKDSSSGGSSGESGSKTSGDADLARLSPVLEQLDILEIQQKAIRQLQSRNEQSPAELTTVTTEDKRPVNDRGKTGEEEEGRDSVPPAETEPAITEPKKSKREKETAKAKKGRDRQPSVESRSKMAAFLPARQLWGWSGRGFKRPGGKGRGKKEFFKAIQRGKETIMVGDCAVFLSTGRPDRPYIGRIESMWESWGTNMVVRVKWFYHPEETIGCPTSLKYPGALFESPHVDENDVQTISHKCEVLPLDGYTERLGSEPHRYSTIYDNNDIYYLAGYYDPTSNHLTMEPGVA</sequence>
<feature type="compositionally biased region" description="Low complexity" evidence="1">
    <location>
        <begin position="983"/>
        <end position="997"/>
    </location>
</feature>
<feature type="compositionally biased region" description="Polar residues" evidence="1">
    <location>
        <begin position="1598"/>
        <end position="1608"/>
    </location>
</feature>
<feature type="compositionally biased region" description="Polar residues" evidence="1">
    <location>
        <begin position="18"/>
        <end position="49"/>
    </location>
</feature>
<gene>
    <name evidence="3" type="ORF">TTEB3V08_LOCUS5696</name>
</gene>
<feature type="region of interest" description="Disordered" evidence="1">
    <location>
        <begin position="746"/>
        <end position="768"/>
    </location>
</feature>
<name>A0A7R9NVE5_9NEOP</name>
<feature type="region of interest" description="Disordered" evidence="1">
    <location>
        <begin position="2069"/>
        <end position="2144"/>
    </location>
</feature>
<dbReference type="CDD" id="cd04714">
    <property type="entry name" value="BAH_BAHCC1"/>
    <property type="match status" value="1"/>
</dbReference>
<feature type="compositionally biased region" description="Low complexity" evidence="1">
    <location>
        <begin position="1486"/>
        <end position="1520"/>
    </location>
</feature>
<feature type="compositionally biased region" description="Basic and acidic residues" evidence="1">
    <location>
        <begin position="1946"/>
        <end position="1965"/>
    </location>
</feature>
<feature type="region of interest" description="Disordered" evidence="1">
    <location>
        <begin position="792"/>
        <end position="817"/>
    </location>
</feature>
<feature type="compositionally biased region" description="Polar residues" evidence="1">
    <location>
        <begin position="678"/>
        <end position="691"/>
    </location>
</feature>
<dbReference type="Gene3D" id="2.30.30.490">
    <property type="match status" value="1"/>
</dbReference>
<feature type="compositionally biased region" description="Basic and acidic residues" evidence="1">
    <location>
        <begin position="1008"/>
        <end position="1021"/>
    </location>
</feature>
<feature type="region of interest" description="Disordered" evidence="1">
    <location>
        <begin position="494"/>
        <end position="630"/>
    </location>
</feature>
<feature type="compositionally biased region" description="Low complexity" evidence="1">
    <location>
        <begin position="1204"/>
        <end position="1213"/>
    </location>
</feature>
<dbReference type="InterPro" id="IPR001025">
    <property type="entry name" value="BAH_dom"/>
</dbReference>
<feature type="compositionally biased region" description="Low complexity" evidence="1">
    <location>
        <begin position="2027"/>
        <end position="2041"/>
    </location>
</feature>
<protein>
    <recommendedName>
        <fullName evidence="2">BAH domain-containing protein</fullName>
    </recommendedName>
</protein>
<feature type="compositionally biased region" description="Polar residues" evidence="1">
    <location>
        <begin position="494"/>
        <end position="515"/>
    </location>
</feature>
<feature type="compositionally biased region" description="Polar residues" evidence="1">
    <location>
        <begin position="649"/>
        <end position="669"/>
    </location>
</feature>
<accession>A0A7R9NVE5</accession>